<dbReference type="AlphaFoldDB" id="A0A5B0BGY1"/>
<dbReference type="EMBL" id="VDFC01000016">
    <property type="protein sequence ID" value="KAA0941280.1"/>
    <property type="molecule type" value="Genomic_DNA"/>
</dbReference>
<organism evidence="2 3">
    <name type="scientific">Streptomyces apricus</name>
    <dbReference type="NCBI Taxonomy" id="1828112"/>
    <lineage>
        <taxon>Bacteria</taxon>
        <taxon>Bacillati</taxon>
        <taxon>Actinomycetota</taxon>
        <taxon>Actinomycetes</taxon>
        <taxon>Kitasatosporales</taxon>
        <taxon>Streptomycetaceae</taxon>
        <taxon>Streptomyces</taxon>
    </lineage>
</organism>
<name>A0A5B0BGY1_9ACTN</name>
<evidence type="ECO:0000313" key="3">
    <source>
        <dbReference type="Proteomes" id="UP000324965"/>
    </source>
</evidence>
<dbReference type="Pfam" id="PF03992">
    <property type="entry name" value="ABM"/>
    <property type="match status" value="1"/>
</dbReference>
<dbReference type="PANTHER" id="PTHR33336">
    <property type="entry name" value="QUINOL MONOOXYGENASE YGIN-RELATED"/>
    <property type="match status" value="1"/>
</dbReference>
<dbReference type="GO" id="GO:0005829">
    <property type="term" value="C:cytosol"/>
    <property type="evidence" value="ECO:0007669"/>
    <property type="project" value="TreeGrafter"/>
</dbReference>
<dbReference type="GO" id="GO:0004497">
    <property type="term" value="F:monooxygenase activity"/>
    <property type="evidence" value="ECO:0007669"/>
    <property type="project" value="UniProtKB-KW"/>
</dbReference>
<reference evidence="2 3" key="1">
    <citation type="submission" date="2019-05" db="EMBL/GenBank/DDBJ databases">
        <authorList>
            <person name="Hariharan J."/>
            <person name="Choudoir M.J."/>
            <person name="Diebold P."/>
            <person name="Panke-Buisse K."/>
            <person name="Buckley D.H."/>
        </authorList>
    </citation>
    <scope>NUCLEOTIDE SEQUENCE [LARGE SCALE GENOMIC DNA]</scope>
    <source>
        <strain evidence="2 3">SUN51</strain>
    </source>
</reference>
<dbReference type="OrthoDB" id="5080511at2"/>
<dbReference type="InterPro" id="IPR011008">
    <property type="entry name" value="Dimeric_a/b-barrel"/>
</dbReference>
<dbReference type="SUPFAM" id="SSF54909">
    <property type="entry name" value="Dimeric alpha+beta barrel"/>
    <property type="match status" value="1"/>
</dbReference>
<dbReference type="Proteomes" id="UP000324965">
    <property type="component" value="Unassembled WGS sequence"/>
</dbReference>
<keyword evidence="2" id="KW-0503">Monooxygenase</keyword>
<dbReference type="Gene3D" id="3.30.70.100">
    <property type="match status" value="1"/>
</dbReference>
<gene>
    <name evidence="2" type="ORF">FGF04_06320</name>
</gene>
<sequence>MSTDDTTPDGLIPAAVLASDTPVAVYGYARAKAGEEDRMLSEIQAIIGLTRKEDGYEQYVVHTTPDQPGAFAFYERWSSGAHLLAHVSQPFMQTYFAAITDLVEGELEAHWLHPLS</sequence>
<keyword evidence="3" id="KW-1185">Reference proteome</keyword>
<evidence type="ECO:0000259" key="1">
    <source>
        <dbReference type="PROSITE" id="PS51725"/>
    </source>
</evidence>
<dbReference type="InterPro" id="IPR050744">
    <property type="entry name" value="AI-2_Isomerase_LsrG"/>
</dbReference>
<comment type="caution">
    <text evidence="2">The sequence shown here is derived from an EMBL/GenBank/DDBJ whole genome shotgun (WGS) entry which is preliminary data.</text>
</comment>
<proteinExistence type="predicted"/>
<dbReference type="RefSeq" id="WP_149510246.1">
    <property type="nucleotide sequence ID" value="NZ_VDFC01000016.1"/>
</dbReference>
<protein>
    <submittedName>
        <fullName evidence="2">Antibiotic biosynthesis monooxygenase</fullName>
    </submittedName>
</protein>
<dbReference type="PROSITE" id="PS51725">
    <property type="entry name" value="ABM"/>
    <property type="match status" value="1"/>
</dbReference>
<dbReference type="InterPro" id="IPR007138">
    <property type="entry name" value="ABM_dom"/>
</dbReference>
<keyword evidence="2" id="KW-0560">Oxidoreductase</keyword>
<accession>A0A5B0BGY1</accession>
<feature type="domain" description="ABM" evidence="1">
    <location>
        <begin position="23"/>
        <end position="111"/>
    </location>
</feature>
<evidence type="ECO:0000313" key="2">
    <source>
        <dbReference type="EMBL" id="KAA0941280.1"/>
    </source>
</evidence>
<dbReference type="PANTHER" id="PTHR33336:SF3">
    <property type="entry name" value="ABM DOMAIN-CONTAINING PROTEIN"/>
    <property type="match status" value="1"/>
</dbReference>